<dbReference type="EMBL" id="CADCWM010000078">
    <property type="protein sequence ID" value="CAA9543995.1"/>
    <property type="molecule type" value="Genomic_DNA"/>
</dbReference>
<feature type="non-terminal residue" evidence="2">
    <location>
        <position position="1"/>
    </location>
</feature>
<sequence>ERRAGRQRAGGASQPAQGARGRSGLLRHGQDRRCRGRRAGPPPPLHQDGAAHQAHPRPRRGQREQGRGPRPHLRDPPPVEAEALAHRRSPREGKV</sequence>
<reference evidence="2" key="1">
    <citation type="submission" date="2020-02" db="EMBL/GenBank/DDBJ databases">
        <authorList>
            <person name="Meier V. D."/>
        </authorList>
    </citation>
    <scope>NUCLEOTIDE SEQUENCE</scope>
    <source>
        <strain evidence="2">AVDCRST_MAG88</strain>
    </source>
</reference>
<evidence type="ECO:0000313" key="2">
    <source>
        <dbReference type="EMBL" id="CAA9543995.1"/>
    </source>
</evidence>
<accession>A0A6J4UCJ9</accession>
<gene>
    <name evidence="2" type="ORF">AVDCRST_MAG88-249</name>
</gene>
<keyword evidence="2" id="KW-0687">Ribonucleoprotein</keyword>
<organism evidence="2">
    <name type="scientific">uncultured Thermomicrobiales bacterium</name>
    <dbReference type="NCBI Taxonomy" id="1645740"/>
    <lineage>
        <taxon>Bacteria</taxon>
        <taxon>Pseudomonadati</taxon>
        <taxon>Thermomicrobiota</taxon>
        <taxon>Thermomicrobia</taxon>
        <taxon>Thermomicrobiales</taxon>
        <taxon>environmental samples</taxon>
    </lineage>
</organism>
<feature type="non-terminal residue" evidence="2">
    <location>
        <position position="95"/>
    </location>
</feature>
<feature type="compositionally biased region" description="Basic and acidic residues" evidence="1">
    <location>
        <begin position="61"/>
        <end position="77"/>
    </location>
</feature>
<protein>
    <submittedName>
        <fullName evidence="2">SSU ribosomal protein S17p (S11e)</fullName>
    </submittedName>
</protein>
<dbReference type="GO" id="GO:0005840">
    <property type="term" value="C:ribosome"/>
    <property type="evidence" value="ECO:0007669"/>
    <property type="project" value="UniProtKB-KW"/>
</dbReference>
<keyword evidence="2" id="KW-0689">Ribosomal protein</keyword>
<feature type="region of interest" description="Disordered" evidence="1">
    <location>
        <begin position="1"/>
        <end position="95"/>
    </location>
</feature>
<feature type="compositionally biased region" description="Low complexity" evidence="1">
    <location>
        <begin position="7"/>
        <end position="22"/>
    </location>
</feature>
<name>A0A6J4UCJ9_9BACT</name>
<dbReference type="AlphaFoldDB" id="A0A6J4UCJ9"/>
<evidence type="ECO:0000256" key="1">
    <source>
        <dbReference type="SAM" id="MobiDB-lite"/>
    </source>
</evidence>
<proteinExistence type="predicted"/>